<organism evidence="2 3">
    <name type="scientific">Candidatus Merdivicinus excrementipullorum</name>
    <dbReference type="NCBI Taxonomy" id="2840867"/>
    <lineage>
        <taxon>Bacteria</taxon>
        <taxon>Bacillati</taxon>
        <taxon>Bacillota</taxon>
        <taxon>Clostridia</taxon>
        <taxon>Eubacteriales</taxon>
        <taxon>Oscillospiraceae</taxon>
        <taxon>Oscillospiraceae incertae sedis</taxon>
        <taxon>Candidatus Merdivicinus</taxon>
    </lineage>
</organism>
<dbReference type="Proteomes" id="UP000824002">
    <property type="component" value="Unassembled WGS sequence"/>
</dbReference>
<keyword evidence="2" id="KW-0808">Transferase</keyword>
<keyword evidence="2" id="KW-0489">Methyltransferase</keyword>
<dbReference type="GO" id="GO:0008168">
    <property type="term" value="F:methyltransferase activity"/>
    <property type="evidence" value="ECO:0007669"/>
    <property type="project" value="UniProtKB-KW"/>
</dbReference>
<accession>A0A9D1FL44</accession>
<dbReference type="PANTHER" id="PTHR47099:SF1">
    <property type="entry name" value="METHYLCOBAMIDE:COM METHYLTRANSFERASE MTBA"/>
    <property type="match status" value="1"/>
</dbReference>
<dbReference type="Pfam" id="PF01208">
    <property type="entry name" value="URO-D"/>
    <property type="match status" value="1"/>
</dbReference>
<dbReference type="SUPFAM" id="SSF51726">
    <property type="entry name" value="UROD/MetE-like"/>
    <property type="match status" value="1"/>
</dbReference>
<name>A0A9D1FL44_9FIRM</name>
<sequence length="427" mass="47871">MTSSRERLRQTLNHEEPDQVVVDLGSTAITGIHAQALYNLREALGLEKRRVKICEPLQLLGEVEEDVRQKLHIDCVDLSNGYNMFGFSNGGRKSWTLPSGLGVDVPGDFNTTVDGAGRTYLYPQGDVSVPPAAVLPEGGCFFDNIVRGNCSCDEAEERSAREDFREDSGLLSDSQLRHMEELCNYYYNETDYGIIYSSAIASLGDFALIPGPGVKHPKGVRDLPDFMMAGLLCPDYIHELFEMQTEVALKNAELIYQACGNKIQAIYVSGADFGTQNGPYMSLESFRKFYKPYHTRINLWIHEHTQWKTFFHSCGAVADFLQDFYESGVDILNPVQLSARGMDGKMLKEQWGDKFVFWGGGVDTQKTLPFGTPEEVYQEVTERLELFSKGGGFVFNTVHNIQANVPVENLAAMFQALNDFRGIKKRN</sequence>
<dbReference type="AlphaFoldDB" id="A0A9D1FL44"/>
<reference evidence="2" key="1">
    <citation type="submission" date="2020-10" db="EMBL/GenBank/DDBJ databases">
        <authorList>
            <person name="Gilroy R."/>
        </authorList>
    </citation>
    <scope>NUCLEOTIDE SEQUENCE</scope>
    <source>
        <strain evidence="2">CHK199-13235</strain>
    </source>
</reference>
<dbReference type="InterPro" id="IPR000257">
    <property type="entry name" value="Uroporphyrinogen_deCOase"/>
</dbReference>
<comment type="caution">
    <text evidence="2">The sequence shown here is derived from an EMBL/GenBank/DDBJ whole genome shotgun (WGS) entry which is preliminary data.</text>
</comment>
<evidence type="ECO:0000259" key="1">
    <source>
        <dbReference type="Pfam" id="PF01208"/>
    </source>
</evidence>
<evidence type="ECO:0000313" key="3">
    <source>
        <dbReference type="Proteomes" id="UP000824002"/>
    </source>
</evidence>
<gene>
    <name evidence="2" type="ORF">IAB51_03500</name>
</gene>
<evidence type="ECO:0000313" key="2">
    <source>
        <dbReference type="EMBL" id="HIS75856.1"/>
    </source>
</evidence>
<reference evidence="2" key="2">
    <citation type="journal article" date="2021" name="PeerJ">
        <title>Extensive microbial diversity within the chicken gut microbiome revealed by metagenomics and culture.</title>
        <authorList>
            <person name="Gilroy R."/>
            <person name="Ravi A."/>
            <person name="Getino M."/>
            <person name="Pursley I."/>
            <person name="Horton D.L."/>
            <person name="Alikhan N.F."/>
            <person name="Baker D."/>
            <person name="Gharbi K."/>
            <person name="Hall N."/>
            <person name="Watson M."/>
            <person name="Adriaenssens E.M."/>
            <person name="Foster-Nyarko E."/>
            <person name="Jarju S."/>
            <person name="Secka A."/>
            <person name="Antonio M."/>
            <person name="Oren A."/>
            <person name="Chaudhuri R.R."/>
            <person name="La Ragione R."/>
            <person name="Hildebrand F."/>
            <person name="Pallen M.J."/>
        </authorList>
    </citation>
    <scope>NUCLEOTIDE SEQUENCE</scope>
    <source>
        <strain evidence="2">CHK199-13235</strain>
    </source>
</reference>
<dbReference type="PANTHER" id="PTHR47099">
    <property type="entry name" value="METHYLCOBAMIDE:COM METHYLTRANSFERASE MTBA"/>
    <property type="match status" value="1"/>
</dbReference>
<protein>
    <submittedName>
        <fullName evidence="2">Methyltransferase</fullName>
    </submittedName>
</protein>
<dbReference type="Gene3D" id="3.20.20.210">
    <property type="match status" value="1"/>
</dbReference>
<dbReference type="GO" id="GO:0004853">
    <property type="term" value="F:uroporphyrinogen decarboxylase activity"/>
    <property type="evidence" value="ECO:0007669"/>
    <property type="project" value="InterPro"/>
</dbReference>
<dbReference type="EMBL" id="DVJP01000027">
    <property type="protein sequence ID" value="HIS75856.1"/>
    <property type="molecule type" value="Genomic_DNA"/>
</dbReference>
<feature type="domain" description="Uroporphyrinogen decarboxylase (URO-D)" evidence="1">
    <location>
        <begin position="224"/>
        <end position="418"/>
    </location>
</feature>
<dbReference type="InterPro" id="IPR052024">
    <property type="entry name" value="Methanogen_methyltrans"/>
</dbReference>
<dbReference type="GO" id="GO:0032259">
    <property type="term" value="P:methylation"/>
    <property type="evidence" value="ECO:0007669"/>
    <property type="project" value="UniProtKB-KW"/>
</dbReference>
<dbReference type="GO" id="GO:0006779">
    <property type="term" value="P:porphyrin-containing compound biosynthetic process"/>
    <property type="evidence" value="ECO:0007669"/>
    <property type="project" value="InterPro"/>
</dbReference>
<dbReference type="InterPro" id="IPR038071">
    <property type="entry name" value="UROD/MetE-like_sf"/>
</dbReference>
<proteinExistence type="predicted"/>